<dbReference type="InterPro" id="IPR019780">
    <property type="entry name" value="Germin_Mn-BS"/>
</dbReference>
<feature type="region of interest" description="Disordered" evidence="6">
    <location>
        <begin position="22"/>
        <end position="70"/>
    </location>
</feature>
<feature type="signal peptide" evidence="7">
    <location>
        <begin position="1"/>
        <end position="24"/>
    </location>
</feature>
<dbReference type="CDD" id="cd02241">
    <property type="entry name" value="cupin_OxOx"/>
    <property type="match status" value="1"/>
</dbReference>
<proteinExistence type="inferred from homology"/>
<dbReference type="SUPFAM" id="SSF51182">
    <property type="entry name" value="RmlC-like cupins"/>
    <property type="match status" value="1"/>
</dbReference>
<keyword evidence="7" id="KW-0732">Signal</keyword>
<feature type="domain" description="Cupin type-1" evidence="8">
    <location>
        <begin position="87"/>
        <end position="224"/>
    </location>
</feature>
<dbReference type="InterPro" id="IPR001929">
    <property type="entry name" value="Germin"/>
</dbReference>
<evidence type="ECO:0000256" key="5">
    <source>
        <dbReference type="ARBA" id="ARBA00023211"/>
    </source>
</evidence>
<evidence type="ECO:0000256" key="7">
    <source>
        <dbReference type="SAM" id="SignalP"/>
    </source>
</evidence>
<evidence type="ECO:0000256" key="4">
    <source>
        <dbReference type="ARBA" id="ARBA00022723"/>
    </source>
</evidence>
<comment type="subcellular location">
    <subcellularLocation>
        <location evidence="1">Secreted</location>
    </subcellularLocation>
</comment>
<dbReference type="PROSITE" id="PS00725">
    <property type="entry name" value="GERMIN"/>
    <property type="match status" value="1"/>
</dbReference>
<keyword evidence="3" id="KW-0964">Secreted</keyword>
<keyword evidence="5" id="KW-0464">Manganese</keyword>
<keyword evidence="4" id="KW-0479">Metal-binding</keyword>
<dbReference type="InterPro" id="IPR014710">
    <property type="entry name" value="RmlC-like_jellyroll"/>
</dbReference>
<dbReference type="GO" id="GO:0030145">
    <property type="term" value="F:manganese ion binding"/>
    <property type="evidence" value="ECO:0007669"/>
    <property type="project" value="InterPro"/>
</dbReference>
<evidence type="ECO:0000313" key="9">
    <source>
        <dbReference type="EMBL" id="ELQ57915.1"/>
    </source>
</evidence>
<accession>L7IRH4</accession>
<dbReference type="GO" id="GO:0005576">
    <property type="term" value="C:extracellular region"/>
    <property type="evidence" value="ECO:0007669"/>
    <property type="project" value="UniProtKB-SubCell"/>
</dbReference>
<comment type="similarity">
    <text evidence="2">Belongs to the germin family.</text>
</comment>
<feature type="compositionally biased region" description="Low complexity" evidence="6">
    <location>
        <begin position="47"/>
        <end position="60"/>
    </location>
</feature>
<feature type="chain" id="PRO_5003977033" description="Cupin type-1 domain-containing protein" evidence="7">
    <location>
        <begin position="25"/>
        <end position="250"/>
    </location>
</feature>
<dbReference type="InterPro" id="IPR006045">
    <property type="entry name" value="Cupin_1"/>
</dbReference>
<dbReference type="Pfam" id="PF00190">
    <property type="entry name" value="Cupin_1"/>
    <property type="match status" value="1"/>
</dbReference>
<name>L7IRH4_PYRO1</name>
<dbReference type="EMBL" id="JH794920">
    <property type="protein sequence ID" value="ELQ57915.1"/>
    <property type="molecule type" value="Genomic_DNA"/>
</dbReference>
<dbReference type="SMART" id="SM00835">
    <property type="entry name" value="Cupin_1"/>
    <property type="match status" value="1"/>
</dbReference>
<dbReference type="AlphaFoldDB" id="L7IRH4"/>
<dbReference type="PANTHER" id="PTHR31238">
    <property type="entry name" value="GERMIN-LIKE PROTEIN SUBFAMILY 3 MEMBER 3"/>
    <property type="match status" value="1"/>
</dbReference>
<organism>
    <name type="scientific">Pyricularia oryzae (strain P131)</name>
    <name type="common">Rice blast fungus</name>
    <name type="synonym">Magnaporthe oryzae</name>
    <dbReference type="NCBI Taxonomy" id="1143193"/>
    <lineage>
        <taxon>Eukaryota</taxon>
        <taxon>Fungi</taxon>
        <taxon>Dikarya</taxon>
        <taxon>Ascomycota</taxon>
        <taxon>Pezizomycotina</taxon>
        <taxon>Sordariomycetes</taxon>
        <taxon>Sordariomycetidae</taxon>
        <taxon>Magnaporthales</taxon>
        <taxon>Pyriculariaceae</taxon>
        <taxon>Pyricularia</taxon>
    </lineage>
</organism>
<reference evidence="9" key="1">
    <citation type="journal article" date="2012" name="PLoS Genet.">
        <title>Comparative analysis of the genomes of two field isolates of the rice blast fungus Magnaporthe oryzae.</title>
        <authorList>
            <person name="Xue M."/>
            <person name="Yang J."/>
            <person name="Li Z."/>
            <person name="Hu S."/>
            <person name="Yao N."/>
            <person name="Dean R.A."/>
            <person name="Zhao W."/>
            <person name="Shen M."/>
            <person name="Zhang H."/>
            <person name="Li C."/>
            <person name="Liu L."/>
            <person name="Cao L."/>
            <person name="Xu X."/>
            <person name="Xing Y."/>
            <person name="Hsiang T."/>
            <person name="Zhang Z."/>
            <person name="Xu J.R."/>
            <person name="Peng Y.L."/>
        </authorList>
    </citation>
    <scope>NUCLEOTIDE SEQUENCE [LARGE SCALE GENOMIC DNA]</scope>
    <source>
        <strain evidence="9">P131</strain>
    </source>
</reference>
<dbReference type="InterPro" id="IPR011051">
    <property type="entry name" value="RmlC_Cupin_sf"/>
</dbReference>
<protein>
    <recommendedName>
        <fullName evidence="8">Cupin type-1 domain-containing protein</fullName>
    </recommendedName>
</protein>
<evidence type="ECO:0000256" key="6">
    <source>
        <dbReference type="SAM" id="MobiDB-lite"/>
    </source>
</evidence>
<gene>
    <name evidence="9" type="ORF">OOW_P131scaffold01777g5</name>
</gene>
<evidence type="ECO:0000256" key="1">
    <source>
        <dbReference type="ARBA" id="ARBA00004613"/>
    </source>
</evidence>
<sequence>MRPVLGFTTPILISALAVLGSSQASPKPECSPASAGTTSTLAAHCTPSSFPPSARSSQSPANRGETPRQDLSLPQQLFLAQSAADRFNLLPDDSQFVFNFNQTQEGSGEGACGLNTFHTHPRSAELQLVVEGRLITEMMPENGIVNSEGRPRVIKNEIGAYQMTPFYQGSIHTQFNPDCSDAVFVAAFSSEDPGAGQVVEQTIAFTDDLIAAAFGQSISGENIEAVRNAIPTSIARGVESCLERCGIEKR</sequence>
<evidence type="ECO:0000256" key="2">
    <source>
        <dbReference type="ARBA" id="ARBA00007456"/>
    </source>
</evidence>
<evidence type="ECO:0000256" key="3">
    <source>
        <dbReference type="ARBA" id="ARBA00022525"/>
    </source>
</evidence>
<evidence type="ECO:0000259" key="8">
    <source>
        <dbReference type="SMART" id="SM00835"/>
    </source>
</evidence>
<dbReference type="Gene3D" id="2.60.120.10">
    <property type="entry name" value="Jelly Rolls"/>
    <property type="match status" value="1"/>
</dbReference>